<comment type="subcellular location">
    <subcellularLocation>
        <location evidence="1">Membrane</location>
        <topology evidence="1">Multi-pass membrane protein</topology>
    </subcellularLocation>
</comment>
<keyword evidence="8 13" id="KW-0472">Membrane</keyword>
<feature type="transmembrane region" description="Helical" evidence="13">
    <location>
        <begin position="49"/>
        <end position="68"/>
    </location>
</feature>
<evidence type="ECO:0000256" key="13">
    <source>
        <dbReference type="SAM" id="Phobius"/>
    </source>
</evidence>
<keyword evidence="15" id="KW-1185">Reference proteome</keyword>
<evidence type="ECO:0000256" key="8">
    <source>
        <dbReference type="ARBA" id="ARBA00023136"/>
    </source>
</evidence>
<dbReference type="PANTHER" id="PTHR14269">
    <property type="entry name" value="CDP-DIACYLGLYCEROL--GLYCEROL-3-PHOSPHATE 3-PHOSPHATIDYLTRANSFERASE-RELATED"/>
    <property type="match status" value="1"/>
</dbReference>
<evidence type="ECO:0000256" key="2">
    <source>
        <dbReference type="ARBA" id="ARBA00010441"/>
    </source>
</evidence>
<dbReference type="InterPro" id="IPR043130">
    <property type="entry name" value="CDP-OH_PTrfase_TM_dom"/>
</dbReference>
<keyword evidence="5 13" id="KW-0812">Transmembrane</keyword>
<evidence type="ECO:0000256" key="12">
    <source>
        <dbReference type="RuleBase" id="RU003750"/>
    </source>
</evidence>
<comment type="caution">
    <text evidence="14">The sequence shown here is derived from an EMBL/GenBank/DDBJ whole genome shotgun (WGS) entry which is preliminary data.</text>
</comment>
<evidence type="ECO:0000313" key="15">
    <source>
        <dbReference type="Proteomes" id="UP000035721"/>
    </source>
</evidence>
<dbReference type="GO" id="GO:0016020">
    <property type="term" value="C:membrane"/>
    <property type="evidence" value="ECO:0007669"/>
    <property type="project" value="UniProtKB-SubCell"/>
</dbReference>
<evidence type="ECO:0000256" key="6">
    <source>
        <dbReference type="ARBA" id="ARBA00022989"/>
    </source>
</evidence>
<protein>
    <recommendedName>
        <fullName evidence="11">CDP-diacylglycerol--glycerol-3-phosphate 3-phosphatidyltransferase</fullName>
        <ecNumber evidence="11">2.7.8.5</ecNumber>
    </recommendedName>
</protein>
<proteinExistence type="inferred from homology"/>
<dbReference type="STRING" id="1194083.BN12_1180005"/>
<evidence type="ECO:0000256" key="11">
    <source>
        <dbReference type="NCBIfam" id="TIGR00560"/>
    </source>
</evidence>
<dbReference type="Proteomes" id="UP000035721">
    <property type="component" value="Unassembled WGS sequence"/>
</dbReference>
<dbReference type="InterPro" id="IPR004570">
    <property type="entry name" value="Phosphatidylglycerol_P_synth"/>
</dbReference>
<sequence length="220" mass="23964">MTPGRTGAPGPVAVPGPSVWNIANALTILRLVLVPVFGWFLLAEGGDRAGYRYAAAGIFFVAMVTDFVDGDLARSRNLVTDFGKVVDPIADKALMTMALAGLSSIGEVPWWITVVFLIREWGITALRFVVIRHGVLPASRGGKVKTLLQALALWLFVLPLWTWPAGSAWRTGAWVVLLAALVVTVVTGLDYVGRAMRLRRTSERALRKRARRARQTGRSS</sequence>
<keyword evidence="9" id="KW-0594">Phospholipid biosynthesis</keyword>
<feature type="transmembrane region" description="Helical" evidence="13">
    <location>
        <begin position="20"/>
        <end position="42"/>
    </location>
</feature>
<evidence type="ECO:0000256" key="9">
    <source>
        <dbReference type="ARBA" id="ARBA00023209"/>
    </source>
</evidence>
<dbReference type="PIRSF" id="PIRSF000847">
    <property type="entry name" value="Phos_ph_gly_syn"/>
    <property type="match status" value="1"/>
</dbReference>
<dbReference type="OrthoDB" id="9796672at2"/>
<keyword evidence="6 13" id="KW-1133">Transmembrane helix</keyword>
<dbReference type="GO" id="GO:0008444">
    <property type="term" value="F:CDP-diacylglycerol-glycerol-3-phosphate 3-phosphatidyltransferase activity"/>
    <property type="evidence" value="ECO:0007669"/>
    <property type="project" value="UniProtKB-UniRule"/>
</dbReference>
<dbReference type="AlphaFoldDB" id="A0A077LWA4"/>
<dbReference type="Gene3D" id="1.20.120.1760">
    <property type="match status" value="1"/>
</dbReference>
<dbReference type="PANTHER" id="PTHR14269:SF52">
    <property type="entry name" value="PHOSPHATIDYLGLYCEROPHOSPHATE SYNTHASE-RELATED"/>
    <property type="match status" value="1"/>
</dbReference>
<keyword evidence="4 12" id="KW-0808">Transferase</keyword>
<keyword evidence="7" id="KW-0443">Lipid metabolism</keyword>
<dbReference type="GO" id="GO:0046474">
    <property type="term" value="P:glycerophospholipid biosynthetic process"/>
    <property type="evidence" value="ECO:0007669"/>
    <property type="project" value="TreeGrafter"/>
</dbReference>
<evidence type="ECO:0000256" key="7">
    <source>
        <dbReference type="ARBA" id="ARBA00023098"/>
    </source>
</evidence>
<reference evidence="14 15" key="1">
    <citation type="journal article" date="2013" name="ISME J.">
        <title>A metabolic model for members of the genus Tetrasphaera involved in enhanced biological phosphorus removal.</title>
        <authorList>
            <person name="Kristiansen R."/>
            <person name="Nguyen H.T.T."/>
            <person name="Saunders A.M."/>
            <person name="Nielsen J.L."/>
            <person name="Wimmer R."/>
            <person name="Le V.Q."/>
            <person name="McIlroy S.J."/>
            <person name="Petrovski S."/>
            <person name="Seviour R.J."/>
            <person name="Calteau A."/>
            <person name="Nielsen K.L."/>
            <person name="Nielsen P.H."/>
        </authorList>
    </citation>
    <scope>NUCLEOTIDE SEQUENCE [LARGE SCALE GENOMIC DNA]</scope>
    <source>
        <strain evidence="14 15">T1-X7</strain>
    </source>
</reference>
<dbReference type="InterPro" id="IPR048254">
    <property type="entry name" value="CDP_ALCOHOL_P_TRANSF_CS"/>
</dbReference>
<name>A0A077LWA4_9MICO</name>
<evidence type="ECO:0000256" key="1">
    <source>
        <dbReference type="ARBA" id="ARBA00004141"/>
    </source>
</evidence>
<accession>A0A077LWA4</accession>
<evidence type="ECO:0000256" key="4">
    <source>
        <dbReference type="ARBA" id="ARBA00022679"/>
    </source>
</evidence>
<evidence type="ECO:0000256" key="5">
    <source>
        <dbReference type="ARBA" id="ARBA00022692"/>
    </source>
</evidence>
<dbReference type="PROSITE" id="PS00379">
    <property type="entry name" value="CDP_ALCOHOL_P_TRANSF"/>
    <property type="match status" value="1"/>
</dbReference>
<feature type="transmembrane region" description="Helical" evidence="13">
    <location>
        <begin position="142"/>
        <end position="161"/>
    </location>
</feature>
<organism evidence="14 15">
    <name type="scientific">Nostocoides japonicum T1-X7</name>
    <dbReference type="NCBI Taxonomy" id="1194083"/>
    <lineage>
        <taxon>Bacteria</taxon>
        <taxon>Bacillati</taxon>
        <taxon>Actinomycetota</taxon>
        <taxon>Actinomycetes</taxon>
        <taxon>Micrococcales</taxon>
        <taxon>Intrasporangiaceae</taxon>
        <taxon>Nostocoides</taxon>
    </lineage>
</organism>
<evidence type="ECO:0000256" key="3">
    <source>
        <dbReference type="ARBA" id="ARBA00022516"/>
    </source>
</evidence>
<dbReference type="EMBL" id="CAJB01000022">
    <property type="protein sequence ID" value="CCH76279.1"/>
    <property type="molecule type" value="Genomic_DNA"/>
</dbReference>
<evidence type="ECO:0000313" key="14">
    <source>
        <dbReference type="EMBL" id="CCH76279.1"/>
    </source>
</evidence>
<dbReference type="Pfam" id="PF01066">
    <property type="entry name" value="CDP-OH_P_transf"/>
    <property type="match status" value="1"/>
</dbReference>
<keyword evidence="10" id="KW-1208">Phospholipid metabolism</keyword>
<feature type="transmembrane region" description="Helical" evidence="13">
    <location>
        <begin position="173"/>
        <end position="192"/>
    </location>
</feature>
<dbReference type="InterPro" id="IPR050324">
    <property type="entry name" value="CDP-alcohol_PTase-I"/>
</dbReference>
<dbReference type="NCBIfam" id="TIGR00560">
    <property type="entry name" value="pgsA"/>
    <property type="match status" value="1"/>
</dbReference>
<dbReference type="RefSeq" id="WP_048553005.1">
    <property type="nucleotide sequence ID" value="NZ_HF570958.1"/>
</dbReference>
<dbReference type="EC" id="2.7.8.5" evidence="11"/>
<comment type="similarity">
    <text evidence="2 12">Belongs to the CDP-alcohol phosphatidyltransferase class-I family.</text>
</comment>
<dbReference type="InterPro" id="IPR000462">
    <property type="entry name" value="CDP-OH_P_trans"/>
</dbReference>
<evidence type="ECO:0000256" key="10">
    <source>
        <dbReference type="ARBA" id="ARBA00023264"/>
    </source>
</evidence>
<feature type="transmembrane region" description="Helical" evidence="13">
    <location>
        <begin position="108"/>
        <end position="130"/>
    </location>
</feature>
<keyword evidence="3" id="KW-0444">Lipid biosynthesis</keyword>
<dbReference type="UniPathway" id="UPA00085"/>
<gene>
    <name evidence="14" type="primary">pgsA</name>
    <name evidence="14" type="ORF">BN12_1180005</name>
</gene>